<dbReference type="Gene3D" id="1.10.10.60">
    <property type="entry name" value="Homeodomain-like"/>
    <property type="match status" value="1"/>
</dbReference>
<dbReference type="InterPro" id="IPR009057">
    <property type="entry name" value="Homeodomain-like_sf"/>
</dbReference>
<dbReference type="InterPro" id="IPR050109">
    <property type="entry name" value="HTH-type_TetR-like_transc_reg"/>
</dbReference>
<evidence type="ECO:0000313" key="5">
    <source>
        <dbReference type="Proteomes" id="UP000536640"/>
    </source>
</evidence>
<organism evidence="4 5">
    <name type="scientific">Zhongshania antarctica</name>
    <dbReference type="NCBI Taxonomy" id="641702"/>
    <lineage>
        <taxon>Bacteria</taxon>
        <taxon>Pseudomonadati</taxon>
        <taxon>Pseudomonadota</taxon>
        <taxon>Gammaproteobacteria</taxon>
        <taxon>Cellvibrionales</taxon>
        <taxon>Spongiibacteraceae</taxon>
        <taxon>Zhongshania</taxon>
    </lineage>
</organism>
<sequence>MRTVDRNAPATTTEDDALSRRSRILAAAADIFAQQGFDGTSLGTVANAANVKKSLVQYHFKSKENLWQESIHWVWKQRDHALPKYLLKLPSADSNDNSQMVRDLCRQILTFTFDQPQWVKLMFQEASKPGPRLDWMVDTFFKKDFSDGKAMIEVAQQQGLLPHVNAMDLLHILSGALIYLVNVAPISERVLGEKPNSTQYIDRHINTLMHLLQNAR</sequence>
<evidence type="ECO:0000313" key="4">
    <source>
        <dbReference type="EMBL" id="MBB5186837.1"/>
    </source>
</evidence>
<dbReference type="GO" id="GO:0003677">
    <property type="term" value="F:DNA binding"/>
    <property type="evidence" value="ECO:0007669"/>
    <property type="project" value="UniProtKB-UniRule"/>
</dbReference>
<evidence type="ECO:0000256" key="1">
    <source>
        <dbReference type="ARBA" id="ARBA00023125"/>
    </source>
</evidence>
<dbReference type="InterPro" id="IPR036271">
    <property type="entry name" value="Tet_transcr_reg_TetR-rel_C_sf"/>
</dbReference>
<dbReference type="PANTHER" id="PTHR30328">
    <property type="entry name" value="TRANSCRIPTIONAL REPRESSOR"/>
    <property type="match status" value="1"/>
</dbReference>
<dbReference type="Gene3D" id="1.10.357.10">
    <property type="entry name" value="Tetracycline Repressor, domain 2"/>
    <property type="match status" value="1"/>
</dbReference>
<dbReference type="RefSeq" id="WP_184461600.1">
    <property type="nucleotide sequence ID" value="NZ_JACHHW010000003.1"/>
</dbReference>
<proteinExistence type="predicted"/>
<keyword evidence="5" id="KW-1185">Reference proteome</keyword>
<dbReference type="PANTHER" id="PTHR30328:SF54">
    <property type="entry name" value="HTH-TYPE TRANSCRIPTIONAL REPRESSOR SCO4008"/>
    <property type="match status" value="1"/>
</dbReference>
<dbReference type="AlphaFoldDB" id="A0A840R247"/>
<evidence type="ECO:0000259" key="3">
    <source>
        <dbReference type="PROSITE" id="PS50977"/>
    </source>
</evidence>
<protein>
    <submittedName>
        <fullName evidence="4">AcrR family transcriptional regulator</fullName>
    </submittedName>
</protein>
<feature type="domain" description="HTH tetR-type" evidence="3">
    <location>
        <begin position="18"/>
        <end position="78"/>
    </location>
</feature>
<dbReference type="SUPFAM" id="SSF48498">
    <property type="entry name" value="Tetracyclin repressor-like, C-terminal domain"/>
    <property type="match status" value="1"/>
</dbReference>
<gene>
    <name evidence="4" type="ORF">HNQ57_001100</name>
</gene>
<feature type="DNA-binding region" description="H-T-H motif" evidence="2">
    <location>
        <begin position="41"/>
        <end position="60"/>
    </location>
</feature>
<dbReference type="Proteomes" id="UP000536640">
    <property type="component" value="Unassembled WGS sequence"/>
</dbReference>
<dbReference type="Pfam" id="PF00440">
    <property type="entry name" value="TetR_N"/>
    <property type="match status" value="1"/>
</dbReference>
<reference evidence="4 5" key="1">
    <citation type="submission" date="2020-08" db="EMBL/GenBank/DDBJ databases">
        <title>Genomic Encyclopedia of Type Strains, Phase IV (KMG-IV): sequencing the most valuable type-strain genomes for metagenomic binning, comparative biology and taxonomic classification.</title>
        <authorList>
            <person name="Goeker M."/>
        </authorList>
    </citation>
    <scope>NUCLEOTIDE SEQUENCE [LARGE SCALE GENOMIC DNA]</scope>
    <source>
        <strain evidence="4 5">DSM 25701</strain>
    </source>
</reference>
<accession>A0A840R247</accession>
<dbReference type="EMBL" id="JACHHW010000003">
    <property type="protein sequence ID" value="MBB5186837.1"/>
    <property type="molecule type" value="Genomic_DNA"/>
</dbReference>
<dbReference type="InterPro" id="IPR001647">
    <property type="entry name" value="HTH_TetR"/>
</dbReference>
<keyword evidence="1 2" id="KW-0238">DNA-binding</keyword>
<name>A0A840R247_9GAMM</name>
<evidence type="ECO:0000256" key="2">
    <source>
        <dbReference type="PROSITE-ProRule" id="PRU00335"/>
    </source>
</evidence>
<comment type="caution">
    <text evidence="4">The sequence shown here is derived from an EMBL/GenBank/DDBJ whole genome shotgun (WGS) entry which is preliminary data.</text>
</comment>
<dbReference type="PRINTS" id="PR00455">
    <property type="entry name" value="HTHTETR"/>
</dbReference>
<dbReference type="SUPFAM" id="SSF46689">
    <property type="entry name" value="Homeodomain-like"/>
    <property type="match status" value="1"/>
</dbReference>
<dbReference type="PROSITE" id="PS50977">
    <property type="entry name" value="HTH_TETR_2"/>
    <property type="match status" value="1"/>
</dbReference>